<evidence type="ECO:0000256" key="15">
    <source>
        <dbReference type="ARBA" id="ARBA00052079"/>
    </source>
</evidence>
<dbReference type="PROSITE" id="PS50026">
    <property type="entry name" value="EGF_3"/>
    <property type="match status" value="1"/>
</dbReference>
<dbReference type="MEROPS" id="S01.219"/>
<comment type="subcellular location">
    <subcellularLocation>
        <location evidence="1">Secreted</location>
    </subcellularLocation>
</comment>
<dbReference type="SMR" id="Q26423"/>
<feature type="disulfide bond" evidence="17">
    <location>
        <begin position="191"/>
        <end position="200"/>
    </location>
</feature>
<sequence>MWVTCFDTFLFVCESSVFCLLCVWRFGFCRWRVFYSFPFVKSTVVLLQCYHYSLHNTSKFYSVNPDKPEYILSGLVLGLLAQKMRPVQSKGVDLGLCDETRFECKCGDPGYVFNIPVKQCTYFYRWRPYCKPCDDLEAKDICPKYKRCQECKAGLDSCVTCPPNKYGTWCSGECQCKNGGICDQRTGACACRDRYEGVHCEILKGCPLLPSDSQVQEVRNPPDNPQTIDYSCSPGFKLKGMARISCLPNGQWSNFPPKCIRECAMVSSPEHGKVNALSGDMIEGATLRFSCDSPYYLIGQETLTCQGNGQWNGQIPQCKNLVFCPDLDPVNHAEHKVKIGVEQKYGQFPQGTEVTYTCSGNYFLMGFDTLKCNPDGSWSGSQPSCVKVADREVDCDSKAVDFLDDVGEPVRIHCPAGCSLTAGTVWGTAIYHELSSVCRAAIHAGKLPNSGGAVHVVNNGPYSDFLGSDLNGIKSEELKSLARSFRFDYVSSSTAGKSGCPDGWFEVDENCVYVTSKQRAWERAQGVCTNMAARLAVLDKDVIPNSLTETLRGKGLTTTWIGLHRLDAEKPFIWELMDRSNVVLNDNLTFWASGEPGNETNCVYMDIQDQLQSVWKTKSCFQPSSFACMMDLSDRNKAKCDDPGSLENGHATLHGQSIDGFYAGSSIRYSCEVLHYLSGTETVTCTTNGTWSAPKPRCIKVITCQNPPVPSYGSVEIKPPSRTNSISRVGSPFLRLPRLPLPLARAAKPPPKPRSSQPSTVDLASKVKLPEGHYRVGSRAIYTCESRYYELLGSQGRRCDSNGNWSGRPASCIPVCGRSDSPRSPFIWNGNSTEIGQWPWQAGISRWLADHNMWFLQCGGSLLNEKWIVTAAHCVTYSATAEIIDPNQFKMYLGKYYRDDSRDDDYVQVREALEIHVNPNYDPGNLNFDIALIQLKTPVTLTTRVQPICLPTDITTREHLKEGTLAVVTGWGLNENNTYSETIQQAVLPVVAASTCEEGYKEADLPLTVTENMFCAGYKKGRYDACSGDSGGPLVFADDSRTERRWVLEGIVSWGSPSGCGKANQYGGFTKVNVFLSWIRQFI</sequence>
<evidence type="ECO:0000259" key="20">
    <source>
        <dbReference type="PROSITE" id="PS50026"/>
    </source>
</evidence>
<keyword evidence="8" id="KW-0677">Repeat</keyword>
<dbReference type="SMART" id="SM00032">
    <property type="entry name" value="CCP"/>
    <property type="match status" value="5"/>
</dbReference>
<keyword evidence="7" id="KW-0430">Lectin</keyword>
<dbReference type="InterPro" id="IPR000436">
    <property type="entry name" value="Sushi_SCR_CCP_dom"/>
</dbReference>
<dbReference type="CDD" id="cd00190">
    <property type="entry name" value="Tryp_SPc"/>
    <property type="match status" value="1"/>
</dbReference>
<feature type="domain" description="C-type lectin" evidence="21">
    <location>
        <begin position="507"/>
        <end position="629"/>
    </location>
</feature>
<reference evidence="25" key="1">
    <citation type="journal article" date="1995" name="Mol. Mar. Biol. Biotechnol.">
        <title>Molecular cloning and sequence analysis of factor C cDNA from the Singapore horseshoe crab, Carcinoscorpius rotundicauda.</title>
        <authorList>
            <person name="Ding J.L."/>
            <person name="Navas M.A. III"/>
            <person name="Ho B."/>
        </authorList>
    </citation>
    <scope>NUCLEOTIDE SEQUENCE</scope>
</reference>
<dbReference type="InterPro" id="IPR016187">
    <property type="entry name" value="CTDL_fold"/>
</dbReference>
<dbReference type="InterPro" id="IPR016186">
    <property type="entry name" value="C-type_lectin-like/link_sf"/>
</dbReference>
<keyword evidence="3 17" id="KW-0245">EGF-like domain</keyword>
<evidence type="ECO:0000256" key="7">
    <source>
        <dbReference type="ARBA" id="ARBA00022734"/>
    </source>
</evidence>
<keyword evidence="6" id="KW-0732">Signal</keyword>
<keyword evidence="12" id="KW-0130">Cell adhesion</keyword>
<keyword evidence="4 18" id="KW-0768">Sushi</keyword>
<dbReference type="GO" id="GO:0042381">
    <property type="term" value="P:hemolymph coagulation"/>
    <property type="evidence" value="ECO:0007669"/>
    <property type="project" value="UniProtKB-KW"/>
</dbReference>
<dbReference type="InterPro" id="IPR004043">
    <property type="entry name" value="LCCL"/>
</dbReference>
<feature type="disulfide bond" evidence="18">
    <location>
        <begin position="232"/>
        <end position="259"/>
    </location>
</feature>
<evidence type="ECO:0000259" key="21">
    <source>
        <dbReference type="PROSITE" id="PS50041"/>
    </source>
</evidence>
<dbReference type="SUPFAM" id="SSF69848">
    <property type="entry name" value="LCCL domain"/>
    <property type="match status" value="1"/>
</dbReference>
<dbReference type="PANTHER" id="PTHR46393:SF7">
    <property type="entry name" value="COMPLEMENT C2"/>
    <property type="match status" value="1"/>
</dbReference>
<dbReference type="GO" id="GO:0030246">
    <property type="term" value="F:carbohydrate binding"/>
    <property type="evidence" value="ECO:0007669"/>
    <property type="project" value="UniProtKB-KW"/>
</dbReference>
<evidence type="ECO:0000256" key="6">
    <source>
        <dbReference type="ARBA" id="ARBA00022729"/>
    </source>
</evidence>
<accession>Q26423</accession>
<keyword evidence="10" id="KW-0353">Hemolymph clotting</keyword>
<dbReference type="PRINTS" id="PR00722">
    <property type="entry name" value="CHYMOTRYPSIN"/>
</dbReference>
<evidence type="ECO:0000256" key="1">
    <source>
        <dbReference type="ARBA" id="ARBA00004613"/>
    </source>
</evidence>
<feature type="domain" description="Peptidase S1" evidence="22">
    <location>
        <begin position="827"/>
        <end position="1083"/>
    </location>
</feature>
<evidence type="ECO:0000256" key="8">
    <source>
        <dbReference type="ARBA" id="ARBA00022737"/>
    </source>
</evidence>
<dbReference type="PROSITE" id="PS50820">
    <property type="entry name" value="LCCL"/>
    <property type="match status" value="1"/>
</dbReference>
<dbReference type="EC" id="3.4.21.84" evidence="16"/>
<gene>
    <name evidence="25" type="primary">factor C</name>
</gene>
<dbReference type="CDD" id="cd00033">
    <property type="entry name" value="CCP"/>
    <property type="match status" value="5"/>
</dbReference>
<dbReference type="PROSITE" id="PS00135">
    <property type="entry name" value="TRYPSIN_SER"/>
    <property type="match status" value="1"/>
</dbReference>
<dbReference type="Pfam" id="PF00084">
    <property type="entry name" value="Sushi"/>
    <property type="match status" value="5"/>
</dbReference>
<dbReference type="GO" id="GO:0007155">
    <property type="term" value="P:cell adhesion"/>
    <property type="evidence" value="ECO:0007669"/>
    <property type="project" value="UniProtKB-KW"/>
</dbReference>
<evidence type="ECO:0000256" key="10">
    <source>
        <dbReference type="ARBA" id="ARBA00022820"/>
    </source>
</evidence>
<dbReference type="InterPro" id="IPR009003">
    <property type="entry name" value="Peptidase_S1_PA"/>
</dbReference>
<dbReference type="InterPro" id="IPR000742">
    <property type="entry name" value="EGF"/>
</dbReference>
<dbReference type="Pfam" id="PF03815">
    <property type="entry name" value="LCCL"/>
    <property type="match status" value="1"/>
</dbReference>
<dbReference type="SMART" id="SM00603">
    <property type="entry name" value="LCCL"/>
    <property type="match status" value="1"/>
</dbReference>
<dbReference type="Gene3D" id="2.170.130.20">
    <property type="entry name" value="LCCL-like domain"/>
    <property type="match status" value="1"/>
</dbReference>
<feature type="domain" description="Sushi" evidence="24">
    <location>
        <begin position="261"/>
        <end position="320"/>
    </location>
</feature>
<evidence type="ECO:0000256" key="2">
    <source>
        <dbReference type="ARBA" id="ARBA00022525"/>
    </source>
</evidence>
<evidence type="ECO:0000259" key="23">
    <source>
        <dbReference type="PROSITE" id="PS50820"/>
    </source>
</evidence>
<dbReference type="InterPro" id="IPR001314">
    <property type="entry name" value="Peptidase_S1A"/>
</dbReference>
<keyword evidence="14" id="KW-0325">Glycoprotein</keyword>
<dbReference type="InterPro" id="IPR018114">
    <property type="entry name" value="TRYPSIN_HIS"/>
</dbReference>
<evidence type="ECO:0000256" key="16">
    <source>
        <dbReference type="ARBA" id="ARBA00066707"/>
    </source>
</evidence>
<dbReference type="InterPro" id="IPR033116">
    <property type="entry name" value="TRYPSIN_SER"/>
</dbReference>
<protein>
    <recommendedName>
        <fullName evidence="16">limulus clotting factor C</fullName>
        <ecNumber evidence="16">3.4.21.84</ecNumber>
    </recommendedName>
</protein>
<dbReference type="GO" id="GO:0004252">
    <property type="term" value="F:serine-type endopeptidase activity"/>
    <property type="evidence" value="ECO:0007669"/>
    <property type="project" value="InterPro"/>
</dbReference>
<feature type="domain" description="LCCL" evidence="23">
    <location>
        <begin position="389"/>
        <end position="485"/>
    </location>
</feature>
<keyword evidence="11 19" id="KW-0720">Serine protease</keyword>
<dbReference type="SMART" id="SM00020">
    <property type="entry name" value="Tryp_SPc"/>
    <property type="match status" value="1"/>
</dbReference>
<dbReference type="PROSITE" id="PS50240">
    <property type="entry name" value="TRYPSIN_DOM"/>
    <property type="match status" value="1"/>
</dbReference>
<dbReference type="SUPFAM" id="SSF56436">
    <property type="entry name" value="C-type lectin-like"/>
    <property type="match status" value="1"/>
</dbReference>
<evidence type="ECO:0000256" key="13">
    <source>
        <dbReference type="ARBA" id="ARBA00023157"/>
    </source>
</evidence>
<evidence type="ECO:0000259" key="24">
    <source>
        <dbReference type="PROSITE" id="PS50923"/>
    </source>
</evidence>
<feature type="domain" description="Sushi" evidence="24">
    <location>
        <begin position="322"/>
        <end position="387"/>
    </location>
</feature>
<dbReference type="PANTHER" id="PTHR46393">
    <property type="entry name" value="SUSHI DOMAIN-CONTAINING PROTEIN"/>
    <property type="match status" value="1"/>
</dbReference>
<evidence type="ECO:0000256" key="18">
    <source>
        <dbReference type="PROSITE-ProRule" id="PRU00302"/>
    </source>
</evidence>
<dbReference type="InterPro" id="IPR001304">
    <property type="entry name" value="C-type_lectin-like"/>
</dbReference>
<dbReference type="GO" id="GO:0006508">
    <property type="term" value="P:proteolysis"/>
    <property type="evidence" value="ECO:0007669"/>
    <property type="project" value="UniProtKB-KW"/>
</dbReference>
<name>Q26423_CARRO</name>
<dbReference type="GO" id="GO:0005576">
    <property type="term" value="C:extracellular region"/>
    <property type="evidence" value="ECO:0007669"/>
    <property type="project" value="UniProtKB-SubCell"/>
</dbReference>
<keyword evidence="13 17" id="KW-1015">Disulfide bond</keyword>
<evidence type="ECO:0000256" key="9">
    <source>
        <dbReference type="ARBA" id="ARBA00022801"/>
    </source>
</evidence>
<dbReference type="CDD" id="cd00037">
    <property type="entry name" value="CLECT"/>
    <property type="match status" value="1"/>
</dbReference>
<feature type="disulfide bond" evidence="18">
    <location>
        <begin position="291"/>
        <end position="318"/>
    </location>
</feature>
<feature type="domain" description="EGF-like" evidence="20">
    <location>
        <begin position="171"/>
        <end position="201"/>
    </location>
</feature>
<evidence type="ECO:0000256" key="3">
    <source>
        <dbReference type="ARBA" id="ARBA00022536"/>
    </source>
</evidence>
<evidence type="ECO:0000256" key="17">
    <source>
        <dbReference type="PROSITE-ProRule" id="PRU00076"/>
    </source>
</evidence>
<evidence type="ECO:0000256" key="19">
    <source>
        <dbReference type="RuleBase" id="RU363034"/>
    </source>
</evidence>
<dbReference type="CDD" id="cd00055">
    <property type="entry name" value="EGF_Lam"/>
    <property type="match status" value="1"/>
</dbReference>
<dbReference type="Pfam" id="PF00059">
    <property type="entry name" value="Lectin_C"/>
    <property type="match status" value="1"/>
</dbReference>
<evidence type="ECO:0000256" key="4">
    <source>
        <dbReference type="ARBA" id="ARBA00022659"/>
    </source>
</evidence>
<organism evidence="25">
    <name type="scientific">Carcinoscorpius rotundicauda</name>
    <name type="common">Mangrove horseshoe crab</name>
    <name type="synonym">Limulus rotundicauda</name>
    <dbReference type="NCBI Taxonomy" id="6848"/>
    <lineage>
        <taxon>Eukaryota</taxon>
        <taxon>Metazoa</taxon>
        <taxon>Ecdysozoa</taxon>
        <taxon>Arthropoda</taxon>
        <taxon>Chelicerata</taxon>
        <taxon>Merostomata</taxon>
        <taxon>Xiphosura</taxon>
        <taxon>Limulidae</taxon>
        <taxon>Carcinoscorpius</taxon>
    </lineage>
</organism>
<feature type="disulfide bond" evidence="18">
    <location>
        <begin position="358"/>
        <end position="385"/>
    </location>
</feature>
<keyword evidence="5 19" id="KW-0645">Protease</keyword>
<evidence type="ECO:0000256" key="5">
    <source>
        <dbReference type="ARBA" id="ARBA00022670"/>
    </source>
</evidence>
<feature type="disulfide bond" evidence="18">
    <location>
        <begin position="671"/>
        <end position="698"/>
    </location>
</feature>
<dbReference type="PROSITE" id="PS50041">
    <property type="entry name" value="C_TYPE_LECTIN_2"/>
    <property type="match status" value="1"/>
</dbReference>
<dbReference type="EMBL" id="S77064">
    <property type="protein sequence ID" value="AAB34362.1"/>
    <property type="molecule type" value="mRNA"/>
</dbReference>
<dbReference type="Gene3D" id="3.10.100.10">
    <property type="entry name" value="Mannose-Binding Protein A, subunit A"/>
    <property type="match status" value="1"/>
</dbReference>
<dbReference type="InterPro" id="IPR036609">
    <property type="entry name" value="LCCL_sf"/>
</dbReference>
<dbReference type="PROSITE" id="PS50923">
    <property type="entry name" value="SUSHI"/>
    <property type="match status" value="5"/>
</dbReference>
<evidence type="ECO:0000313" key="25">
    <source>
        <dbReference type="EMBL" id="AAB34362.1"/>
    </source>
</evidence>
<evidence type="ECO:0000259" key="22">
    <source>
        <dbReference type="PROSITE" id="PS50240"/>
    </source>
</evidence>
<dbReference type="SMART" id="SM00034">
    <property type="entry name" value="CLECT"/>
    <property type="match status" value="1"/>
</dbReference>
<dbReference type="InterPro" id="IPR002049">
    <property type="entry name" value="LE_dom"/>
</dbReference>
<feature type="domain" description="Sushi" evidence="24">
    <location>
        <begin position="204"/>
        <end position="259"/>
    </location>
</feature>
<evidence type="ECO:0000256" key="14">
    <source>
        <dbReference type="ARBA" id="ARBA00023180"/>
    </source>
</evidence>
<dbReference type="Gene3D" id="2.40.10.10">
    <property type="entry name" value="Trypsin-like serine proteases"/>
    <property type="match status" value="1"/>
</dbReference>
<dbReference type="AlphaFoldDB" id="Q26423"/>
<dbReference type="PROSITE" id="PS00134">
    <property type="entry name" value="TRYPSIN_HIS"/>
    <property type="match status" value="1"/>
</dbReference>
<proteinExistence type="evidence at transcript level"/>
<dbReference type="Gene3D" id="2.170.300.10">
    <property type="entry name" value="Tie2 ligand-binding domain superfamily"/>
    <property type="match status" value="1"/>
</dbReference>
<feature type="domain" description="Sushi" evidence="24">
    <location>
        <begin position="753"/>
        <end position="814"/>
    </location>
</feature>
<evidence type="ECO:0000256" key="12">
    <source>
        <dbReference type="ARBA" id="ARBA00022889"/>
    </source>
</evidence>
<comment type="caution">
    <text evidence="17">Lacks conserved residue(s) required for the propagation of feature annotation.</text>
</comment>
<dbReference type="InterPro" id="IPR043504">
    <property type="entry name" value="Peptidase_S1_PA_chymotrypsin"/>
</dbReference>
<keyword evidence="2" id="KW-0964">Secreted</keyword>
<feature type="domain" description="Sushi" evidence="24">
    <location>
        <begin position="638"/>
        <end position="700"/>
    </location>
</feature>
<evidence type="ECO:0000256" key="11">
    <source>
        <dbReference type="ARBA" id="ARBA00022825"/>
    </source>
</evidence>
<comment type="catalytic activity">
    <reaction evidence="15">
        <text>Selective cleavage of 103-Arg-|-Ser-104 and 124-Ile-|-Ile-125 bonds in Limulus clotting factor B to form activated factor B. Cleavage of -Pro-Arg-|-Xaa- bonds in synthetic substrates.</text>
        <dbReference type="EC" id="3.4.21.84"/>
    </reaction>
</comment>
<dbReference type="InterPro" id="IPR035976">
    <property type="entry name" value="Sushi/SCR/CCP_sf"/>
</dbReference>
<dbReference type="Pfam" id="PF00089">
    <property type="entry name" value="Trypsin"/>
    <property type="match status" value="1"/>
</dbReference>
<keyword evidence="9 19" id="KW-0378">Hydrolase</keyword>
<dbReference type="SUPFAM" id="SSF57535">
    <property type="entry name" value="Complement control module/SCR domain"/>
    <property type="match status" value="5"/>
</dbReference>
<dbReference type="InterPro" id="IPR001254">
    <property type="entry name" value="Trypsin_dom"/>
</dbReference>
<dbReference type="PROSITE" id="PS00022">
    <property type="entry name" value="EGF_1"/>
    <property type="match status" value="1"/>
</dbReference>
<dbReference type="FunFam" id="2.40.10.10:FF:000120">
    <property type="entry name" value="Putative serine protease"/>
    <property type="match status" value="1"/>
</dbReference>
<dbReference type="SUPFAM" id="SSF50494">
    <property type="entry name" value="Trypsin-like serine proteases"/>
    <property type="match status" value="1"/>
</dbReference>
<dbReference type="Gene3D" id="2.10.70.10">
    <property type="entry name" value="Complement Module, domain 1"/>
    <property type="match status" value="5"/>
</dbReference>